<reference evidence="4 5" key="1">
    <citation type="submission" date="2012-02" db="EMBL/GenBank/DDBJ databases">
        <title>The Genome Sequence of Bacteroides finegoldii CL09T03C10.</title>
        <authorList>
            <consortium name="The Broad Institute Genome Sequencing Platform"/>
            <person name="Earl A."/>
            <person name="Ward D."/>
            <person name="Feldgarden M."/>
            <person name="Gevers D."/>
            <person name="Zitomersky N.L."/>
            <person name="Coyne M.J."/>
            <person name="Comstock L.E."/>
            <person name="Young S.K."/>
            <person name="Zeng Q."/>
            <person name="Gargeya S."/>
            <person name="Fitzgerald M."/>
            <person name="Haas B."/>
            <person name="Abouelleil A."/>
            <person name="Alvarado L."/>
            <person name="Arachchi H.M."/>
            <person name="Berlin A."/>
            <person name="Chapman S.B."/>
            <person name="Gearin G."/>
            <person name="Goldberg J."/>
            <person name="Griggs A."/>
            <person name="Gujja S."/>
            <person name="Hansen M."/>
            <person name="Heiman D."/>
            <person name="Howarth C."/>
            <person name="Larimer J."/>
            <person name="Lui A."/>
            <person name="MacDonald P.J.P."/>
            <person name="McCowen C."/>
            <person name="Montmayeur A."/>
            <person name="Murphy C."/>
            <person name="Neiman D."/>
            <person name="Pearson M."/>
            <person name="Priest M."/>
            <person name="Roberts A."/>
            <person name="Saif S."/>
            <person name="Shea T."/>
            <person name="Sisk P."/>
            <person name="Stolte C."/>
            <person name="Sykes S."/>
            <person name="Wortman J."/>
            <person name="Nusbaum C."/>
            <person name="Birren B."/>
        </authorList>
    </citation>
    <scope>NUCLEOTIDE SEQUENCE [LARGE SCALE GENOMIC DNA]</scope>
    <source>
        <strain evidence="4 5">CL09T03C10</strain>
    </source>
</reference>
<evidence type="ECO:0000256" key="1">
    <source>
        <dbReference type="ARBA" id="ARBA00023284"/>
    </source>
</evidence>
<gene>
    <name evidence="4" type="ORF">HMPREF1057_03944</name>
</gene>
<proteinExistence type="predicted"/>
<feature type="signal peptide" evidence="2">
    <location>
        <begin position="1"/>
        <end position="20"/>
    </location>
</feature>
<dbReference type="PANTHER" id="PTHR32234">
    <property type="entry name" value="THIOL:DISULFIDE INTERCHANGE PROTEIN DSBD"/>
    <property type="match status" value="1"/>
</dbReference>
<comment type="caution">
    <text evidence="4">The sequence shown here is derived from an EMBL/GenBank/DDBJ whole genome shotgun (WGS) entry which is preliminary data.</text>
</comment>
<keyword evidence="1" id="KW-0676">Redox-active center</keyword>
<evidence type="ECO:0000313" key="5">
    <source>
        <dbReference type="Proteomes" id="UP000007995"/>
    </source>
</evidence>
<dbReference type="OrthoDB" id="1099736at2"/>
<accession>K5CHG9</accession>
<evidence type="ECO:0000313" key="4">
    <source>
        <dbReference type="EMBL" id="EKJ89191.1"/>
    </source>
</evidence>
<evidence type="ECO:0000259" key="3">
    <source>
        <dbReference type="PROSITE" id="PS51352"/>
    </source>
</evidence>
<dbReference type="InterPro" id="IPR017937">
    <property type="entry name" value="Thioredoxin_CS"/>
</dbReference>
<name>K5CHG9_9BACE</name>
<dbReference type="InterPro" id="IPR036249">
    <property type="entry name" value="Thioredoxin-like_sf"/>
</dbReference>
<feature type="chain" id="PRO_5003882133" description="Thioredoxin domain-containing protein" evidence="2">
    <location>
        <begin position="21"/>
        <end position="787"/>
    </location>
</feature>
<dbReference type="Gene3D" id="3.40.30.10">
    <property type="entry name" value="Glutaredoxin"/>
    <property type="match status" value="1"/>
</dbReference>
<dbReference type="InterPro" id="IPR013766">
    <property type="entry name" value="Thioredoxin_domain"/>
</dbReference>
<dbReference type="SUPFAM" id="SSF52833">
    <property type="entry name" value="Thioredoxin-like"/>
    <property type="match status" value="1"/>
</dbReference>
<dbReference type="RefSeq" id="WP_007767139.1">
    <property type="nucleotide sequence ID" value="NZ_AKBZ01000006.1"/>
</dbReference>
<dbReference type="PROSITE" id="PS51352">
    <property type="entry name" value="THIOREDOXIN_2"/>
    <property type="match status" value="1"/>
</dbReference>
<protein>
    <recommendedName>
        <fullName evidence="3">Thioredoxin domain-containing protein</fullName>
    </recommendedName>
</protein>
<dbReference type="InterPro" id="IPR021109">
    <property type="entry name" value="Peptidase_aspartic_dom_sf"/>
</dbReference>
<dbReference type="EMBL" id="AGXW01000014">
    <property type="protein sequence ID" value="EKJ89191.1"/>
    <property type="molecule type" value="Genomic_DNA"/>
</dbReference>
<organism evidence="4 5">
    <name type="scientific">Bacteroides finegoldii CL09T03C10</name>
    <dbReference type="NCBI Taxonomy" id="997888"/>
    <lineage>
        <taxon>Bacteria</taxon>
        <taxon>Pseudomonadati</taxon>
        <taxon>Bacteroidota</taxon>
        <taxon>Bacteroidia</taxon>
        <taxon>Bacteroidales</taxon>
        <taxon>Bacteroidaceae</taxon>
        <taxon>Bacteroides</taxon>
    </lineage>
</organism>
<dbReference type="SUPFAM" id="SSF50630">
    <property type="entry name" value="Acid proteases"/>
    <property type="match status" value="1"/>
</dbReference>
<dbReference type="Pfam" id="PF00085">
    <property type="entry name" value="Thioredoxin"/>
    <property type="match status" value="1"/>
</dbReference>
<dbReference type="HOGENOM" id="CLU_356282_0_0_10"/>
<evidence type="ECO:0000256" key="2">
    <source>
        <dbReference type="SAM" id="SignalP"/>
    </source>
</evidence>
<dbReference type="Gene3D" id="2.40.70.10">
    <property type="entry name" value="Acid Proteases"/>
    <property type="match status" value="1"/>
</dbReference>
<dbReference type="AlphaFoldDB" id="K5CHG9"/>
<dbReference type="Pfam" id="PF13650">
    <property type="entry name" value="Asp_protease_2"/>
    <property type="match status" value="1"/>
</dbReference>
<dbReference type="PROSITE" id="PS00194">
    <property type="entry name" value="THIOREDOXIN_1"/>
    <property type="match status" value="1"/>
</dbReference>
<dbReference type="GO" id="GO:0045454">
    <property type="term" value="P:cell redox homeostasis"/>
    <property type="evidence" value="ECO:0007669"/>
    <property type="project" value="TreeGrafter"/>
</dbReference>
<dbReference type="CDD" id="cd05483">
    <property type="entry name" value="retropepsin_like_bacteria"/>
    <property type="match status" value="1"/>
</dbReference>
<dbReference type="InterPro" id="IPR034122">
    <property type="entry name" value="Retropepsin-like_bacterial"/>
</dbReference>
<dbReference type="GO" id="GO:0015035">
    <property type="term" value="F:protein-disulfide reductase activity"/>
    <property type="evidence" value="ECO:0007669"/>
    <property type="project" value="TreeGrafter"/>
</dbReference>
<feature type="domain" description="Thioredoxin" evidence="3">
    <location>
        <begin position="9"/>
        <end position="150"/>
    </location>
</feature>
<dbReference type="PANTHER" id="PTHR32234:SF0">
    <property type="entry name" value="THIOL:DISULFIDE INTERCHANGE PROTEIN DSBD"/>
    <property type="match status" value="1"/>
</dbReference>
<keyword evidence="2" id="KW-0732">Signal</keyword>
<dbReference type="Proteomes" id="UP000007995">
    <property type="component" value="Unassembled WGS sequence"/>
</dbReference>
<sequence>MRKYLFILAMISAVVQYISAQSRSIIFEQSRSWTKAVKKAKAEKKLIFVDCYASWCGPCKRLATQVFTQDKVADFFNEHFINVQFDMEKDPDGKARLQPWGVASFPTLMFIDPATEQPVGKLVGAGDADWLIEGAKSVLDPSKRIDALAERYNKGERSEAFILDFIKALNQAGMTAQVQQVVKEWLESLPMDRLATKEIWPIIMQFENDPLSKTLLAVKEHMERFYAIPLENQRAMVDAKLAGAMVQTAMEFSTSPNLAAYNQARYNAFVDYLAQMPDSPGKAAASVWLNTSLLSRQGNWKQMLAVMRAVKEENILPEQIYGQYFVFFMKSLTQMKEKEAAVAEGSKWLDELIAGEKAETPDAYRMRASLYAAKATLWQEVGKNSEVKKAQKEMEKYVELLKKTAAEPAQGNPLQGNPTLQAGIPADGKAVLNYEERVGVPVVKVMINGHTYSFLFDTCAGYTCVSDKLVNTEKLTYQQTGNTVIGMQGTLNMAAVPELTMGGLTLKNQVAAVMSEQNPAFQTLGIDGIIGAPIINNYVVTIDSRSKMITLSGETDATIVRWDTLSLHGSDPLLAIKVQGKDELYDVPALFDTGNGTGAIALPSAQGFEEWAKAGVIGHVEKGEGFNAVMIGGISKTTDKLYRGSLTGFHIGDGAFKEMSIMTGGMDYLLMPFKISDLGKMTLDYPRKRFNFTAYPDANVWAGDRRPVLTGVVDGVLKVAAVWGDEAAKSLKVGDTIAAIGDKTLENLPTNAPNIDVLIGQSGAATVKVKDAKGKEKELPVGMFLVR</sequence>